<comment type="caution">
    <text evidence="2">The sequence shown here is derived from an EMBL/GenBank/DDBJ whole genome shotgun (WGS) entry which is preliminary data.</text>
</comment>
<dbReference type="AlphaFoldDB" id="A0A8B6DNH4"/>
<dbReference type="EMBL" id="UYJE01003671">
    <property type="protein sequence ID" value="VDI21385.1"/>
    <property type="molecule type" value="Genomic_DNA"/>
</dbReference>
<gene>
    <name evidence="2" type="ORF">MGAL_10B006446</name>
</gene>
<dbReference type="InterPro" id="IPR041249">
    <property type="entry name" value="HEPN_DZIP3"/>
</dbReference>
<feature type="domain" description="DZIP3-like HEPN" evidence="1">
    <location>
        <begin position="70"/>
        <end position="141"/>
    </location>
</feature>
<keyword evidence="3" id="KW-1185">Reference proteome</keyword>
<dbReference type="OrthoDB" id="6150335at2759"/>
<dbReference type="Pfam" id="PF18738">
    <property type="entry name" value="HEPN_DZIP3"/>
    <property type="match status" value="1"/>
</dbReference>
<accession>A0A8B6DNH4</accession>
<proteinExistence type="predicted"/>
<evidence type="ECO:0000259" key="1">
    <source>
        <dbReference type="Pfam" id="PF18738"/>
    </source>
</evidence>
<protein>
    <recommendedName>
        <fullName evidence="1">DZIP3-like HEPN domain-containing protein</fullName>
    </recommendedName>
</protein>
<dbReference type="Proteomes" id="UP000596742">
    <property type="component" value="Unassembled WGS sequence"/>
</dbReference>
<sequence>MAEPAQTRYTRCRYAVGDVLTDIMREYLMYSKIPLTVIYKKIMGDDKFRKKLKQREIGQIQTLESHGFADSDISLMFKIARYHKFAMIIPDEPSHGWDSFPLETDNTFCDNILRIKSCRNEINHNPNTALSQNEFRRMFKMYIDIGRRSDKHLSKDNNHFTHRVENYETCSLDKEMEEKYKGEIENLKKIVESNPRPDITVKTYASKETQTKIDNIRAEELFEETSSAKITVSGIENAAKKAKQMNAQKDNFKTDYIEMKKATNGSLVLFLLINNRLFEDDMMESELERFVKTLFVTADLQCIQNHQCNIVLELEDGKLMI</sequence>
<reference evidence="2" key="1">
    <citation type="submission" date="2018-11" db="EMBL/GenBank/DDBJ databases">
        <authorList>
            <person name="Alioto T."/>
            <person name="Alioto T."/>
        </authorList>
    </citation>
    <scope>NUCLEOTIDE SEQUENCE</scope>
</reference>
<evidence type="ECO:0000313" key="3">
    <source>
        <dbReference type="Proteomes" id="UP000596742"/>
    </source>
</evidence>
<name>A0A8B6DNH4_MYTGA</name>
<evidence type="ECO:0000313" key="2">
    <source>
        <dbReference type="EMBL" id="VDI21385.1"/>
    </source>
</evidence>
<organism evidence="2 3">
    <name type="scientific">Mytilus galloprovincialis</name>
    <name type="common">Mediterranean mussel</name>
    <dbReference type="NCBI Taxonomy" id="29158"/>
    <lineage>
        <taxon>Eukaryota</taxon>
        <taxon>Metazoa</taxon>
        <taxon>Spiralia</taxon>
        <taxon>Lophotrochozoa</taxon>
        <taxon>Mollusca</taxon>
        <taxon>Bivalvia</taxon>
        <taxon>Autobranchia</taxon>
        <taxon>Pteriomorphia</taxon>
        <taxon>Mytilida</taxon>
        <taxon>Mytiloidea</taxon>
        <taxon>Mytilidae</taxon>
        <taxon>Mytilinae</taxon>
        <taxon>Mytilus</taxon>
    </lineage>
</organism>